<sequence length="116" mass="12215">MLNIFLTWLLSAISLMITAYLVPGITISGFGAAAVAVVVIGLVNAIIRPILVILTLPITILSMGLFLLVINAITLSLASYFTPAAFMVNGFWPAFFGAIVLTLVSSVINSFAANQV</sequence>
<dbReference type="STRING" id="1458985.BJP34_21945"/>
<dbReference type="RefSeq" id="WP_070394179.1">
    <property type="nucleotide sequence ID" value="NZ_CP017599.1"/>
</dbReference>
<organism evidence="2 3">
    <name type="scientific">Moorena producens PAL-8-15-08-1</name>
    <dbReference type="NCBI Taxonomy" id="1458985"/>
    <lineage>
        <taxon>Bacteria</taxon>
        <taxon>Bacillati</taxon>
        <taxon>Cyanobacteriota</taxon>
        <taxon>Cyanophyceae</taxon>
        <taxon>Coleofasciculales</taxon>
        <taxon>Coleofasciculaceae</taxon>
        <taxon>Moorena</taxon>
    </lineage>
</organism>
<feature type="transmembrane region" description="Helical" evidence="1">
    <location>
        <begin position="90"/>
        <end position="112"/>
    </location>
</feature>
<dbReference type="Pfam" id="PF04020">
    <property type="entry name" value="Phage_holin_4_2"/>
    <property type="match status" value="1"/>
</dbReference>
<dbReference type="PANTHER" id="PTHR37309">
    <property type="entry name" value="SLR0284 PROTEIN"/>
    <property type="match status" value="1"/>
</dbReference>
<feature type="transmembrane region" description="Helical" evidence="1">
    <location>
        <begin position="54"/>
        <end position="78"/>
    </location>
</feature>
<reference evidence="3" key="1">
    <citation type="submission" date="2016-10" db="EMBL/GenBank/DDBJ databases">
        <title>Comparative genomics uncovers the prolific and rare metabolic potential of the cyanobacterial genus Moorea.</title>
        <authorList>
            <person name="Leao T."/>
            <person name="Castelao G."/>
            <person name="Korobeynikov A."/>
            <person name="Monroe E.A."/>
            <person name="Podell S."/>
            <person name="Glukhov E."/>
            <person name="Allen E."/>
            <person name="Gerwick W.H."/>
            <person name="Gerwick L."/>
        </authorList>
    </citation>
    <scope>NUCLEOTIDE SEQUENCE [LARGE SCALE GENOMIC DNA]</scope>
    <source>
        <strain evidence="3">PAL-8-15-08-1</strain>
    </source>
</reference>
<dbReference type="AlphaFoldDB" id="A0A1D8TW26"/>
<feature type="transmembrane region" description="Helical" evidence="1">
    <location>
        <begin position="29"/>
        <end position="47"/>
    </location>
</feature>
<proteinExistence type="predicted"/>
<keyword evidence="1" id="KW-0812">Transmembrane</keyword>
<keyword evidence="1" id="KW-0472">Membrane</keyword>
<evidence type="ECO:0000313" key="3">
    <source>
        <dbReference type="Proteomes" id="UP000177870"/>
    </source>
</evidence>
<keyword evidence="1" id="KW-1133">Transmembrane helix</keyword>
<dbReference type="OrthoDB" id="7205479at2"/>
<protein>
    <recommendedName>
        <fullName evidence="4">Phage holin family protein</fullName>
    </recommendedName>
</protein>
<dbReference type="InterPro" id="IPR007165">
    <property type="entry name" value="Phage_holin_4_2"/>
</dbReference>
<accession>A0A1D8TW26</accession>
<dbReference type="Proteomes" id="UP000177870">
    <property type="component" value="Chromosome"/>
</dbReference>
<dbReference type="KEGG" id="mpro:BJP34_21945"/>
<evidence type="ECO:0000256" key="1">
    <source>
        <dbReference type="SAM" id="Phobius"/>
    </source>
</evidence>
<dbReference type="PANTHER" id="PTHR37309:SF1">
    <property type="entry name" value="SLR0284 PROTEIN"/>
    <property type="match status" value="1"/>
</dbReference>
<evidence type="ECO:0000313" key="2">
    <source>
        <dbReference type="EMBL" id="AOX01745.1"/>
    </source>
</evidence>
<gene>
    <name evidence="2" type="ORF">BJP34_21945</name>
</gene>
<evidence type="ECO:0008006" key="4">
    <source>
        <dbReference type="Google" id="ProtNLM"/>
    </source>
</evidence>
<dbReference type="EMBL" id="CP017599">
    <property type="protein sequence ID" value="AOX01745.1"/>
    <property type="molecule type" value="Genomic_DNA"/>
</dbReference>
<name>A0A1D8TW26_9CYAN</name>